<evidence type="ECO:0000313" key="10">
    <source>
        <dbReference type="EMBL" id="ROT91115.1"/>
    </source>
</evidence>
<evidence type="ECO:0000256" key="2">
    <source>
        <dbReference type="ARBA" id="ARBA00008821"/>
    </source>
</evidence>
<feature type="transmembrane region" description="Helical" evidence="8">
    <location>
        <begin position="173"/>
        <end position="190"/>
    </location>
</feature>
<evidence type="ECO:0000256" key="1">
    <source>
        <dbReference type="ARBA" id="ARBA00004141"/>
    </source>
</evidence>
<evidence type="ECO:0000256" key="3">
    <source>
        <dbReference type="ARBA" id="ARBA00022448"/>
    </source>
</evidence>
<feature type="transmembrane region" description="Helical" evidence="8">
    <location>
        <begin position="29"/>
        <end position="50"/>
    </location>
</feature>
<evidence type="ECO:0000313" key="11">
    <source>
        <dbReference type="Proteomes" id="UP000285258"/>
    </source>
</evidence>
<dbReference type="NCBIfam" id="TIGR00801">
    <property type="entry name" value="ncs2"/>
    <property type="match status" value="1"/>
</dbReference>
<feature type="compositionally biased region" description="Acidic residues" evidence="7">
    <location>
        <begin position="492"/>
        <end position="501"/>
    </location>
</feature>
<reference evidence="11" key="1">
    <citation type="submission" date="2018-05" db="EMBL/GenBank/DDBJ databases">
        <title>Genome Sequencing of selected type strains of the family Eggerthellaceae.</title>
        <authorList>
            <person name="Danylec N."/>
            <person name="Stoll D.A."/>
            <person name="Doetsch A."/>
            <person name="Huch M."/>
        </authorList>
    </citation>
    <scope>NUCLEOTIDE SEQUENCE [LARGE SCALE GENOMIC DNA]</scope>
    <source>
        <strain evidence="11">DSM 27213</strain>
    </source>
</reference>
<evidence type="ECO:0000256" key="8">
    <source>
        <dbReference type="SAM" id="Phobius"/>
    </source>
</evidence>
<keyword evidence="5 8" id="KW-1133">Transmembrane helix</keyword>
<dbReference type="RefSeq" id="WP_096227613.1">
    <property type="nucleotide sequence ID" value="NZ_CP168029.1"/>
</dbReference>
<dbReference type="PANTHER" id="PTHR42810">
    <property type="entry name" value="PURINE PERMEASE C1399.01C-RELATED"/>
    <property type="match status" value="1"/>
</dbReference>
<feature type="transmembrane region" description="Helical" evidence="8">
    <location>
        <begin position="108"/>
        <end position="126"/>
    </location>
</feature>
<keyword evidence="3" id="KW-0813">Transport</keyword>
<comment type="subcellular location">
    <subcellularLocation>
        <location evidence="1">Membrane</location>
        <topology evidence="1">Multi-pass membrane protein</topology>
    </subcellularLocation>
</comment>
<dbReference type="EMBL" id="WKZA01000046">
    <property type="protein sequence ID" value="MSA95384.1"/>
    <property type="molecule type" value="Genomic_DNA"/>
</dbReference>
<reference evidence="9 12" key="4">
    <citation type="journal article" date="2019" name="Nat. Med.">
        <title>A library of human gut bacterial isolates paired with longitudinal multiomics data enables mechanistic microbiome research.</title>
        <authorList>
            <person name="Poyet M."/>
            <person name="Groussin M."/>
            <person name="Gibbons S.M."/>
            <person name="Avila-Pacheco J."/>
            <person name="Jiang X."/>
            <person name="Kearney S.M."/>
            <person name="Perrotta A.R."/>
            <person name="Berdy B."/>
            <person name="Zhao S."/>
            <person name="Lieberman T.D."/>
            <person name="Swanson P.K."/>
            <person name="Smith M."/>
            <person name="Roesemann S."/>
            <person name="Alexander J.E."/>
            <person name="Rich S.A."/>
            <person name="Livny J."/>
            <person name="Vlamakis H."/>
            <person name="Clish C."/>
            <person name="Bullock K."/>
            <person name="Deik A."/>
            <person name="Scott J."/>
            <person name="Pierce K.A."/>
            <person name="Xavier R.J."/>
            <person name="Alm E.J."/>
        </authorList>
    </citation>
    <scope>NUCLEOTIDE SEQUENCE [LARGE SCALE GENOMIC DNA]</scope>
    <source>
        <strain evidence="9 12">BIOML-A1</strain>
    </source>
</reference>
<dbReference type="PROSITE" id="PS01116">
    <property type="entry name" value="XANTH_URACIL_PERMASE"/>
    <property type="match status" value="1"/>
</dbReference>
<evidence type="ECO:0000256" key="4">
    <source>
        <dbReference type="ARBA" id="ARBA00022692"/>
    </source>
</evidence>
<dbReference type="Proteomes" id="UP000285258">
    <property type="component" value="Unassembled WGS sequence"/>
</dbReference>
<dbReference type="GO" id="GO:0005886">
    <property type="term" value="C:plasma membrane"/>
    <property type="evidence" value="ECO:0007669"/>
    <property type="project" value="TreeGrafter"/>
</dbReference>
<name>A0A423UM90_9ACTN</name>
<evidence type="ECO:0000256" key="7">
    <source>
        <dbReference type="SAM" id="MobiDB-lite"/>
    </source>
</evidence>
<evidence type="ECO:0000256" key="5">
    <source>
        <dbReference type="ARBA" id="ARBA00022989"/>
    </source>
</evidence>
<protein>
    <submittedName>
        <fullName evidence="10">Purine permease</fullName>
    </submittedName>
</protein>
<reference evidence="10" key="2">
    <citation type="journal article" date="2019" name="Int. J. Syst. Evol. Microbiol.">
        <title>Gordonibacter faecihominis is a later heterotypic synonym of Gordonibacter urolithinfaciens.</title>
        <authorList>
            <person name="Danylec N."/>
            <person name="Stoll D.A."/>
            <person name="Huch M."/>
        </authorList>
    </citation>
    <scope>NUCLEOTIDE SEQUENCE</scope>
    <source>
        <strain evidence="10">DSM 27213</strain>
    </source>
</reference>
<evidence type="ECO:0000256" key="6">
    <source>
        <dbReference type="ARBA" id="ARBA00023136"/>
    </source>
</evidence>
<feature type="transmembrane region" description="Helical" evidence="8">
    <location>
        <begin position="133"/>
        <end position="153"/>
    </location>
</feature>
<dbReference type="GO" id="GO:0042907">
    <property type="term" value="F:xanthine transmembrane transporter activity"/>
    <property type="evidence" value="ECO:0007669"/>
    <property type="project" value="TreeGrafter"/>
</dbReference>
<dbReference type="NCBIfam" id="NF037981">
    <property type="entry name" value="NCS2_1"/>
    <property type="match status" value="1"/>
</dbReference>
<organism evidence="10 11">
    <name type="scientific">Gordonibacter urolithinfaciens</name>
    <dbReference type="NCBI Taxonomy" id="1335613"/>
    <lineage>
        <taxon>Bacteria</taxon>
        <taxon>Bacillati</taxon>
        <taxon>Actinomycetota</taxon>
        <taxon>Coriobacteriia</taxon>
        <taxon>Eggerthellales</taxon>
        <taxon>Eggerthellaceae</taxon>
        <taxon>Gordonibacter</taxon>
    </lineage>
</organism>
<feature type="transmembrane region" description="Helical" evidence="8">
    <location>
        <begin position="56"/>
        <end position="76"/>
    </location>
</feature>
<dbReference type="AlphaFoldDB" id="A0A423UM90"/>
<dbReference type="EMBL" id="QIBW01000003">
    <property type="protein sequence ID" value="ROT91115.1"/>
    <property type="molecule type" value="Genomic_DNA"/>
</dbReference>
<feature type="transmembrane region" description="Helical" evidence="8">
    <location>
        <begin position="241"/>
        <end position="260"/>
    </location>
</feature>
<feature type="transmembrane region" description="Helical" evidence="8">
    <location>
        <begin position="381"/>
        <end position="403"/>
    </location>
</feature>
<feature type="transmembrane region" description="Helical" evidence="8">
    <location>
        <begin position="83"/>
        <end position="102"/>
    </location>
</feature>
<keyword evidence="4 8" id="KW-0812">Transmembrane</keyword>
<comment type="similarity">
    <text evidence="2">Belongs to the nucleobase:cation symporter-2 (NCS2) (TC 2.A.40) family.</text>
</comment>
<evidence type="ECO:0000313" key="9">
    <source>
        <dbReference type="EMBL" id="MSA95384.1"/>
    </source>
</evidence>
<evidence type="ECO:0000313" key="12">
    <source>
        <dbReference type="Proteomes" id="UP000462865"/>
    </source>
</evidence>
<feature type="region of interest" description="Disordered" evidence="7">
    <location>
        <begin position="440"/>
        <end position="501"/>
    </location>
</feature>
<proteinExistence type="inferred from homology"/>
<feature type="transmembrane region" description="Helical" evidence="8">
    <location>
        <begin position="348"/>
        <end position="369"/>
    </location>
</feature>
<keyword evidence="6 8" id="KW-0472">Membrane</keyword>
<dbReference type="Proteomes" id="UP000462865">
    <property type="component" value="Unassembled WGS sequence"/>
</dbReference>
<dbReference type="InterPro" id="IPR006043">
    <property type="entry name" value="NCS2"/>
</dbReference>
<dbReference type="PANTHER" id="PTHR42810:SF2">
    <property type="entry name" value="PURINE PERMEASE C1399.01C-RELATED"/>
    <property type="match status" value="1"/>
</dbReference>
<comment type="caution">
    <text evidence="10">The sequence shown here is derived from an EMBL/GenBank/DDBJ whole genome shotgun (WGS) entry which is preliminary data.</text>
</comment>
<dbReference type="InterPro" id="IPR006042">
    <property type="entry name" value="Xan_ur_permease"/>
</dbReference>
<sequence length="501" mass="50949">MKPFATEELFKLDGDIPLLRAVPYGVQHILAMFVANLAPIVIVAGAAGLGTDQTGSLIQSAMLIAGIGTLIQLFPLGRIGSGLPIVMGISFTFVTVLCGIVATYGYSTAIGAIMVGGIIEGVLGLFAKYWRRIISPIVAAVVVTSIGFSLLGVGATSFGGGSGVPDFGSPQNLALGTVSLVSCLVFQVLAKGKAKQLSVLFGLVIGYVVALFMGAVDFSGFAGMQLFALPQLMPFTPEFNLGAIVSVTLIFLVSATETIGDTSALTMVGLNREVKEKELTGSIACDGFVSSLSACFGCLPITSFSQNVGLVAMTKVVNRRAIATGAVIMVLAAFLPVISVVFSSLPEAVLGGCTIMMFGNIIVSGFQMIARAGFTQRNITIAALSLAVGIGFTQASALFAVFPEIVQSVFAQNCVAVVFLVAVVANLVLPRDAQAADEADAMDVAAGERGDAAEGSPVVAAAPAGGPTGALTPSAAPATAPDRVPTPSSAPDTEEGDLAPA</sequence>
<reference evidence="10" key="3">
    <citation type="journal article" date="2019" name="Microbiol. Resour. Announc.">
        <title>Draft Genome Sequences of Type Strains of Gordonibacter faecihominis, Paraeggerthella hongkongensis, Parvibacter caecicola,Slackia equolifaciens, Slackia faecicanis, and Slackia isoflavoniconvertens.</title>
        <authorList>
            <person name="Danylec N."/>
            <person name="Stoll D.A."/>
            <person name="Dotsch A."/>
            <person name="Huch M."/>
        </authorList>
    </citation>
    <scope>NUCLEOTIDE SEQUENCE</scope>
    <source>
        <strain evidence="10">DSM 27213</strain>
    </source>
</reference>
<feature type="transmembrane region" description="Helical" evidence="8">
    <location>
        <begin position="197"/>
        <end position="221"/>
    </location>
</feature>
<feature type="compositionally biased region" description="Low complexity" evidence="7">
    <location>
        <begin position="453"/>
        <end position="481"/>
    </location>
</feature>
<feature type="transmembrane region" description="Helical" evidence="8">
    <location>
        <begin position="409"/>
        <end position="429"/>
    </location>
</feature>
<accession>A0A423UM90</accession>
<dbReference type="Pfam" id="PF00860">
    <property type="entry name" value="Xan_ur_permease"/>
    <property type="match status" value="1"/>
</dbReference>
<feature type="transmembrane region" description="Helical" evidence="8">
    <location>
        <begin position="321"/>
        <end position="342"/>
    </location>
</feature>
<gene>
    <name evidence="10" type="ORF">DMP12_03685</name>
    <name evidence="9" type="ORF">GKG38_10035</name>
</gene>